<dbReference type="EMBL" id="JALBCA010000003">
    <property type="protein sequence ID" value="KAI2393205.1"/>
    <property type="molecule type" value="Genomic_DNA"/>
</dbReference>
<accession>A0ACB8V5W5</accession>
<protein>
    <submittedName>
        <fullName evidence="1">Uncharacterized protein</fullName>
    </submittedName>
</protein>
<evidence type="ECO:0000313" key="1">
    <source>
        <dbReference type="EMBL" id="KAI2393205.1"/>
    </source>
</evidence>
<organism evidence="1">
    <name type="scientific">Ophidiomyces ophidiicola</name>
    <dbReference type="NCBI Taxonomy" id="1387563"/>
    <lineage>
        <taxon>Eukaryota</taxon>
        <taxon>Fungi</taxon>
        <taxon>Dikarya</taxon>
        <taxon>Ascomycota</taxon>
        <taxon>Pezizomycotina</taxon>
        <taxon>Eurotiomycetes</taxon>
        <taxon>Eurotiomycetidae</taxon>
        <taxon>Onygenales</taxon>
        <taxon>Onygenaceae</taxon>
        <taxon>Ophidiomyces</taxon>
    </lineage>
</organism>
<proteinExistence type="predicted"/>
<gene>
    <name evidence="1" type="ORF">LOY88_000265</name>
</gene>
<reference evidence="1" key="1">
    <citation type="journal article" date="2022" name="bioRxiv">
        <title>Population genetic analysis of Ophidiomyces ophidiicola, the causative agent of snake fungal disease, indicates recent introductions to the USA.</title>
        <authorList>
            <person name="Ladner J.T."/>
            <person name="Palmer J.M."/>
            <person name="Ettinger C.L."/>
            <person name="Stajich J.E."/>
            <person name="Farrell T.M."/>
            <person name="Glorioso B.M."/>
            <person name="Lawson B."/>
            <person name="Price S.J."/>
            <person name="Stengle A.G."/>
            <person name="Grear D.A."/>
            <person name="Lorch J.M."/>
        </authorList>
    </citation>
    <scope>NUCLEOTIDE SEQUENCE</scope>
    <source>
        <strain evidence="1">NWHC 24266-5</strain>
    </source>
</reference>
<name>A0ACB8V5W5_9EURO</name>
<comment type="caution">
    <text evidence="1">The sequence shown here is derived from an EMBL/GenBank/DDBJ whole genome shotgun (WGS) entry which is preliminary data.</text>
</comment>
<sequence length="378" mass="44234">MADYEREEHRVYRSKRSKPSHNFSRSRSRSPRRNSHRHARLRSPDASSTIPPSLPFGAIPLSKRDISRYQPMFGTYLDIQKGLDITELSEREVKGRWKSFMRKCHVLTYLRNRGELAEGWYDPQTFEKARDSTFASERPEARSSQQPRSYDRSPWRRRSATPNTGRPKSRIDMETTDVRERGFEVTESLDNEDEESYGPQLPIDNSSLVLDRPEPIERPGPKIPTMQDLQLQRETALLSAQEAQEAQRLSQKHSISSHKSELRQFEEEIAPRAEPGTRERRLEKRREAAASNRTFAESRRGASPGEAPDAEMMGEEGDLDSLKRQREKEMRKKNEREIRKEEVLRARAAEREERLKTYRKKEEETMTYLRALAKEKFG</sequence>